<dbReference type="EMBL" id="LCEK01000016">
    <property type="protein sequence ID" value="KKS71966.1"/>
    <property type="molecule type" value="Genomic_DNA"/>
</dbReference>
<feature type="coiled-coil region" evidence="1">
    <location>
        <begin position="41"/>
        <end position="68"/>
    </location>
</feature>
<dbReference type="Proteomes" id="UP000033867">
    <property type="component" value="Unassembled WGS sequence"/>
</dbReference>
<comment type="caution">
    <text evidence="3">The sequence shown here is derived from an EMBL/GenBank/DDBJ whole genome shotgun (WGS) entry which is preliminary data.</text>
</comment>
<feature type="transmembrane region" description="Helical" evidence="2">
    <location>
        <begin position="15"/>
        <end position="36"/>
    </location>
</feature>
<evidence type="ECO:0000256" key="2">
    <source>
        <dbReference type="SAM" id="Phobius"/>
    </source>
</evidence>
<proteinExistence type="predicted"/>
<gene>
    <name evidence="3" type="ORF">UV42_C0016G0015</name>
</gene>
<protein>
    <submittedName>
        <fullName evidence="3">Uncharacterized protein</fullName>
    </submittedName>
</protein>
<dbReference type="AlphaFoldDB" id="A0A0G1DM98"/>
<keyword evidence="2" id="KW-0472">Membrane</keyword>
<evidence type="ECO:0000313" key="3">
    <source>
        <dbReference type="EMBL" id="KKS71966.1"/>
    </source>
</evidence>
<keyword evidence="1" id="KW-0175">Coiled coil</keyword>
<keyword evidence="2" id="KW-1133">Transmembrane helix</keyword>
<sequence length="221" mass="24442">MNLQNNEPAQSSQNIWTIILSVVVTALLVGGGFMLFQKNQTDILRKEIQALRIQNEKISQDLMEAKKVTVIQELTSQDTAIVNNTQPEHTTSSLCTDPATVSDIGRDVFPIDPKYKGITLLGQFFTAYNCGPTRVSNIFGVEGDIYTLGVTIWLKGQPSQSLIETYLSIGFNCYDANSGAPCKSELGTKKIILDAPIKIEELIKLEPYHEFFEADDCIDCG</sequence>
<evidence type="ECO:0000313" key="4">
    <source>
        <dbReference type="Proteomes" id="UP000033867"/>
    </source>
</evidence>
<evidence type="ECO:0000256" key="1">
    <source>
        <dbReference type="SAM" id="Coils"/>
    </source>
</evidence>
<organism evidence="3 4">
    <name type="scientific">Candidatus Magasanikbacteria bacterium GW2011_GWE2_42_7</name>
    <dbReference type="NCBI Taxonomy" id="1619052"/>
    <lineage>
        <taxon>Bacteria</taxon>
        <taxon>Candidatus Magasanikiibacteriota</taxon>
    </lineage>
</organism>
<name>A0A0G1DM98_9BACT</name>
<accession>A0A0G1DM98</accession>
<reference evidence="3 4" key="1">
    <citation type="journal article" date="2015" name="Nature">
        <title>rRNA introns, odd ribosomes, and small enigmatic genomes across a large radiation of phyla.</title>
        <authorList>
            <person name="Brown C.T."/>
            <person name="Hug L.A."/>
            <person name="Thomas B.C."/>
            <person name="Sharon I."/>
            <person name="Castelle C.J."/>
            <person name="Singh A."/>
            <person name="Wilkins M.J."/>
            <person name="Williams K.H."/>
            <person name="Banfield J.F."/>
        </authorList>
    </citation>
    <scope>NUCLEOTIDE SEQUENCE [LARGE SCALE GENOMIC DNA]</scope>
</reference>
<keyword evidence="2" id="KW-0812">Transmembrane</keyword>